<protein>
    <recommendedName>
        <fullName evidence="10">DNA 5'-3' helicase</fullName>
        <ecNumber evidence="10">5.6.2.3</ecNumber>
    </recommendedName>
</protein>
<dbReference type="Proteomes" id="UP001200247">
    <property type="component" value="Unassembled WGS sequence"/>
</dbReference>
<evidence type="ECO:0000256" key="6">
    <source>
        <dbReference type="ARBA" id="ARBA00022806"/>
    </source>
</evidence>
<feature type="domain" description="SF4 helicase" evidence="12">
    <location>
        <begin position="180"/>
        <end position="441"/>
    </location>
</feature>
<dbReference type="InterPro" id="IPR007694">
    <property type="entry name" value="DNA_helicase_DnaB-like_C"/>
</dbReference>
<evidence type="ECO:0000256" key="9">
    <source>
        <dbReference type="ARBA" id="ARBA00023235"/>
    </source>
</evidence>
<gene>
    <name evidence="13" type="ORF">LH440_03860</name>
</gene>
<organism evidence="13 14">
    <name type="scientific">Laribacter hongkongensis</name>
    <dbReference type="NCBI Taxonomy" id="168471"/>
    <lineage>
        <taxon>Bacteria</taxon>
        <taxon>Pseudomonadati</taxon>
        <taxon>Pseudomonadota</taxon>
        <taxon>Betaproteobacteria</taxon>
        <taxon>Neisseriales</taxon>
        <taxon>Aquaspirillaceae</taxon>
        <taxon>Laribacter</taxon>
    </lineage>
</organism>
<dbReference type="EMBL" id="JAJAXM010000005">
    <property type="protein sequence ID" value="MCG9025045.1"/>
    <property type="molecule type" value="Genomic_DNA"/>
</dbReference>
<keyword evidence="7" id="KW-0067">ATP-binding</keyword>
<evidence type="ECO:0000256" key="10">
    <source>
        <dbReference type="ARBA" id="ARBA00044969"/>
    </source>
</evidence>
<keyword evidence="4" id="KW-0547">Nucleotide-binding</keyword>
<comment type="similarity">
    <text evidence="1">Belongs to the helicase family. DnaB subfamily.</text>
</comment>
<dbReference type="InterPro" id="IPR016136">
    <property type="entry name" value="DNA_helicase_N/primase_C"/>
</dbReference>
<dbReference type="InterPro" id="IPR007693">
    <property type="entry name" value="DNA_helicase_DnaB-like_N"/>
</dbReference>
<comment type="catalytic activity">
    <reaction evidence="11">
        <text>ATP + H2O = ADP + phosphate + H(+)</text>
        <dbReference type="Rhea" id="RHEA:13065"/>
        <dbReference type="ChEBI" id="CHEBI:15377"/>
        <dbReference type="ChEBI" id="CHEBI:15378"/>
        <dbReference type="ChEBI" id="CHEBI:30616"/>
        <dbReference type="ChEBI" id="CHEBI:43474"/>
        <dbReference type="ChEBI" id="CHEBI:456216"/>
        <dbReference type="EC" id="5.6.2.3"/>
    </reaction>
</comment>
<comment type="caution">
    <text evidence="13">The sequence shown here is derived from an EMBL/GenBank/DDBJ whole genome shotgun (WGS) entry which is preliminary data.</text>
</comment>
<evidence type="ECO:0000259" key="12">
    <source>
        <dbReference type="PROSITE" id="PS51199"/>
    </source>
</evidence>
<dbReference type="AlphaFoldDB" id="A0ABD4SMV2"/>
<dbReference type="GO" id="GO:1990077">
    <property type="term" value="C:primosome complex"/>
    <property type="evidence" value="ECO:0007669"/>
    <property type="project" value="UniProtKB-KW"/>
</dbReference>
<keyword evidence="6 13" id="KW-0347">Helicase</keyword>
<dbReference type="GO" id="GO:0003677">
    <property type="term" value="F:DNA binding"/>
    <property type="evidence" value="ECO:0007669"/>
    <property type="project" value="UniProtKB-KW"/>
</dbReference>
<dbReference type="RefSeq" id="WP_239893581.1">
    <property type="nucleotide sequence ID" value="NZ_JAJAXM010000005.1"/>
</dbReference>
<dbReference type="PANTHER" id="PTHR30153:SF2">
    <property type="entry name" value="REPLICATIVE DNA HELICASE"/>
    <property type="match status" value="1"/>
</dbReference>
<reference evidence="13 14" key="1">
    <citation type="submission" date="2021-10" db="EMBL/GenBank/DDBJ databases">
        <title>Whole-genome sequencing analysis of Laribacter hongkongensis: virulence gene profiles, carbohydrate-active enzyme prediction, and antimicrobial resistance characterization.</title>
        <authorList>
            <person name="Yuan P."/>
            <person name="Zhan Y."/>
            <person name="Chen D."/>
        </authorList>
    </citation>
    <scope>NUCLEOTIDE SEQUENCE [LARGE SCALE GENOMIC DNA]</scope>
    <source>
        <strain evidence="13 14">W67</strain>
    </source>
</reference>
<dbReference type="InterPro" id="IPR036185">
    <property type="entry name" value="DNA_heli_DnaB-like_N_sf"/>
</dbReference>
<name>A0ABD4SMV2_9NEIS</name>
<dbReference type="GO" id="GO:0043139">
    <property type="term" value="F:5'-3' DNA helicase activity"/>
    <property type="evidence" value="ECO:0007669"/>
    <property type="project" value="UniProtKB-EC"/>
</dbReference>
<evidence type="ECO:0000256" key="7">
    <source>
        <dbReference type="ARBA" id="ARBA00022840"/>
    </source>
</evidence>
<accession>A0ABD4SMV2</accession>
<dbReference type="Pfam" id="PF03796">
    <property type="entry name" value="DnaB_C"/>
    <property type="match status" value="1"/>
</dbReference>
<evidence type="ECO:0000256" key="5">
    <source>
        <dbReference type="ARBA" id="ARBA00022801"/>
    </source>
</evidence>
<dbReference type="GO" id="GO:0016787">
    <property type="term" value="F:hydrolase activity"/>
    <property type="evidence" value="ECO:0007669"/>
    <property type="project" value="UniProtKB-KW"/>
</dbReference>
<evidence type="ECO:0000256" key="4">
    <source>
        <dbReference type="ARBA" id="ARBA00022741"/>
    </source>
</evidence>
<dbReference type="GO" id="GO:0005524">
    <property type="term" value="F:ATP binding"/>
    <property type="evidence" value="ECO:0007669"/>
    <property type="project" value="UniProtKB-KW"/>
</dbReference>
<keyword evidence="5" id="KW-0378">Hydrolase</keyword>
<dbReference type="InterPro" id="IPR027417">
    <property type="entry name" value="P-loop_NTPase"/>
</dbReference>
<proteinExistence type="inferred from homology"/>
<dbReference type="PANTHER" id="PTHR30153">
    <property type="entry name" value="REPLICATIVE DNA HELICASE DNAB"/>
    <property type="match status" value="1"/>
</dbReference>
<evidence type="ECO:0000256" key="3">
    <source>
        <dbReference type="ARBA" id="ARBA00022705"/>
    </source>
</evidence>
<dbReference type="SUPFAM" id="SSF52540">
    <property type="entry name" value="P-loop containing nucleoside triphosphate hydrolases"/>
    <property type="match status" value="1"/>
</dbReference>
<dbReference type="SUPFAM" id="SSF48024">
    <property type="entry name" value="N-terminal domain of DnaB helicase"/>
    <property type="match status" value="1"/>
</dbReference>
<dbReference type="PROSITE" id="PS51199">
    <property type="entry name" value="SF4_HELICASE"/>
    <property type="match status" value="1"/>
</dbReference>
<evidence type="ECO:0000256" key="11">
    <source>
        <dbReference type="ARBA" id="ARBA00048954"/>
    </source>
</evidence>
<dbReference type="Pfam" id="PF00772">
    <property type="entry name" value="DnaB"/>
    <property type="match status" value="1"/>
</dbReference>
<keyword evidence="2" id="KW-0639">Primosome</keyword>
<dbReference type="Gene3D" id="1.10.860.10">
    <property type="entry name" value="DNAb Helicase, Chain A"/>
    <property type="match status" value="1"/>
</dbReference>
<dbReference type="GO" id="GO:0006269">
    <property type="term" value="P:DNA replication, synthesis of primer"/>
    <property type="evidence" value="ECO:0007669"/>
    <property type="project" value="UniProtKB-KW"/>
</dbReference>
<keyword evidence="9" id="KW-0413">Isomerase</keyword>
<sequence length="458" mass="50365">MIRETMDTPVMPMSMEAEQGVLGGLLLDNRKWELVADLVTADMFSAESHADIFETIKSRIDAGEPADVLTVSESLDAAGGHRTIAYLAELAQNTPSAANIAFYARIVRDRSAQRRMVDAGMQVMEIASDLSIGSLDERMALAASVLERIQTHGEVKDGAEIGMADAMQAALGKILSRIDSDGALGGLPTGMAALDDAIDGLHPGELIVVAGRPSMGKSCLAEMIARTNAKARRAVRFHTYEMPACDVVMRSAAADMGILLENIRKARMERHELDRFMVFSSRQEGWQIVFDEDTGANVDRIAMRARRQKRKSGLDLLVVDHLHLMPYRGDNETRGLGEITSSLKRLARDLQIPVVLVAQLNREAGKNAGRRPTLTDLRGSGAIEQDADVIVFCHRPHYYDDSRPASEAELIVAKSRNGPVGTLGVGWRGDFVRFQDQPDYDWQPAPRAVARQREEEYL</sequence>
<evidence type="ECO:0000256" key="1">
    <source>
        <dbReference type="ARBA" id="ARBA00008428"/>
    </source>
</evidence>
<keyword evidence="3" id="KW-0235">DNA replication</keyword>
<evidence type="ECO:0000256" key="8">
    <source>
        <dbReference type="ARBA" id="ARBA00023125"/>
    </source>
</evidence>
<dbReference type="EC" id="5.6.2.3" evidence="10"/>
<evidence type="ECO:0000313" key="13">
    <source>
        <dbReference type="EMBL" id="MCG9025045.1"/>
    </source>
</evidence>
<evidence type="ECO:0000313" key="14">
    <source>
        <dbReference type="Proteomes" id="UP001200247"/>
    </source>
</evidence>
<keyword evidence="8" id="KW-0238">DNA-binding</keyword>
<evidence type="ECO:0000256" key="2">
    <source>
        <dbReference type="ARBA" id="ARBA00022515"/>
    </source>
</evidence>
<dbReference type="Gene3D" id="3.40.50.300">
    <property type="entry name" value="P-loop containing nucleotide triphosphate hydrolases"/>
    <property type="match status" value="1"/>
</dbReference>